<sequence length="220" mass="26319">MQQFNKFQTHTSIRRKCSWNIQLNECETLKQQLCYSILMKMIFQTYINKISQNTVTTRDSSFARINDKDHTYIGMRTDYQFQKPINPLFDPLNVYFMIDERSKNTEREVYTFFDALSATGGYMEIVKLICLALVSQFRHDMFFSSIIKKFYFEEIKQSNQKTNIKNYRTFANASQNDESIQNESNFSQVDLKDQTDAQAEFKNKKQQSLHQQYIEQIRKR</sequence>
<accession>A0A078AA95</accession>
<keyword evidence="2" id="KW-1185">Reference proteome</keyword>
<evidence type="ECO:0000313" key="2">
    <source>
        <dbReference type="Proteomes" id="UP000039865"/>
    </source>
</evidence>
<organism evidence="1 2">
    <name type="scientific">Stylonychia lemnae</name>
    <name type="common">Ciliate</name>
    <dbReference type="NCBI Taxonomy" id="5949"/>
    <lineage>
        <taxon>Eukaryota</taxon>
        <taxon>Sar</taxon>
        <taxon>Alveolata</taxon>
        <taxon>Ciliophora</taxon>
        <taxon>Intramacronucleata</taxon>
        <taxon>Spirotrichea</taxon>
        <taxon>Stichotrichia</taxon>
        <taxon>Sporadotrichida</taxon>
        <taxon>Oxytrichidae</taxon>
        <taxon>Stylonychinae</taxon>
        <taxon>Stylonychia</taxon>
    </lineage>
</organism>
<evidence type="ECO:0000313" key="1">
    <source>
        <dbReference type="EMBL" id="CDW78497.1"/>
    </source>
</evidence>
<dbReference type="AlphaFoldDB" id="A0A078AA95"/>
<protein>
    <submittedName>
        <fullName evidence="1">Uncharacterized protein</fullName>
    </submittedName>
</protein>
<reference evidence="1 2" key="1">
    <citation type="submission" date="2014-06" db="EMBL/GenBank/DDBJ databases">
        <authorList>
            <person name="Swart Estienne"/>
        </authorList>
    </citation>
    <scope>NUCLEOTIDE SEQUENCE [LARGE SCALE GENOMIC DNA]</scope>
    <source>
        <strain evidence="1 2">130c</strain>
    </source>
</reference>
<name>A0A078AA95_STYLE</name>
<proteinExistence type="predicted"/>
<dbReference type="Proteomes" id="UP000039865">
    <property type="component" value="Unassembled WGS sequence"/>
</dbReference>
<dbReference type="OrthoDB" id="292498at2759"/>
<dbReference type="InParanoid" id="A0A078AA95"/>
<gene>
    <name evidence="1" type="primary">Contig13898.g14835</name>
    <name evidence="1" type="ORF">STYLEM_7475</name>
</gene>
<dbReference type="EMBL" id="CCKQ01007150">
    <property type="protein sequence ID" value="CDW78497.1"/>
    <property type="molecule type" value="Genomic_DNA"/>
</dbReference>